<evidence type="ECO:0000313" key="2">
    <source>
        <dbReference type="EMBL" id="RYR62812.1"/>
    </source>
</evidence>
<accession>A0A445DI76</accession>
<name>A0A445DI76_ARAHY</name>
<comment type="caution">
    <text evidence="2">The sequence shown here is derived from an EMBL/GenBank/DDBJ whole genome shotgun (WGS) entry which is preliminary data.</text>
</comment>
<organism evidence="2 3">
    <name type="scientific">Arachis hypogaea</name>
    <name type="common">Peanut</name>
    <dbReference type="NCBI Taxonomy" id="3818"/>
    <lineage>
        <taxon>Eukaryota</taxon>
        <taxon>Viridiplantae</taxon>
        <taxon>Streptophyta</taxon>
        <taxon>Embryophyta</taxon>
        <taxon>Tracheophyta</taxon>
        <taxon>Spermatophyta</taxon>
        <taxon>Magnoliopsida</taxon>
        <taxon>eudicotyledons</taxon>
        <taxon>Gunneridae</taxon>
        <taxon>Pentapetalae</taxon>
        <taxon>rosids</taxon>
        <taxon>fabids</taxon>
        <taxon>Fabales</taxon>
        <taxon>Fabaceae</taxon>
        <taxon>Papilionoideae</taxon>
        <taxon>50 kb inversion clade</taxon>
        <taxon>dalbergioids sensu lato</taxon>
        <taxon>Dalbergieae</taxon>
        <taxon>Pterocarpus clade</taxon>
        <taxon>Arachis</taxon>
    </lineage>
</organism>
<proteinExistence type="predicted"/>
<dbReference type="Proteomes" id="UP000289738">
    <property type="component" value="Chromosome A04"/>
</dbReference>
<reference evidence="2 3" key="1">
    <citation type="submission" date="2019-01" db="EMBL/GenBank/DDBJ databases">
        <title>Sequencing of cultivated peanut Arachis hypogaea provides insights into genome evolution and oil improvement.</title>
        <authorList>
            <person name="Chen X."/>
        </authorList>
    </citation>
    <scope>NUCLEOTIDE SEQUENCE [LARGE SCALE GENOMIC DNA]</scope>
    <source>
        <strain evidence="3">cv. Fuhuasheng</strain>
        <tissue evidence="2">Leaves</tissue>
    </source>
</reference>
<sequence>MLKDDELTSIYLRSKFSRIYVELDLITKLVLSFSALEKDIKLECEKLHQICFKFGRFGLKIENCDEFMGDILTKMVETTVGDGQRKKNGDSQCGVDTQKDSLEEYQQKGKEPV</sequence>
<gene>
    <name evidence="2" type="ORF">Ahy_A04g020572</name>
</gene>
<protein>
    <submittedName>
        <fullName evidence="2">Uncharacterized protein</fullName>
    </submittedName>
</protein>
<dbReference type="AlphaFoldDB" id="A0A445DI76"/>
<feature type="region of interest" description="Disordered" evidence="1">
    <location>
        <begin position="82"/>
        <end position="113"/>
    </location>
</feature>
<dbReference type="EMBL" id="SDMP01000004">
    <property type="protein sequence ID" value="RYR62812.1"/>
    <property type="molecule type" value="Genomic_DNA"/>
</dbReference>
<evidence type="ECO:0000256" key="1">
    <source>
        <dbReference type="SAM" id="MobiDB-lite"/>
    </source>
</evidence>
<evidence type="ECO:0000313" key="3">
    <source>
        <dbReference type="Proteomes" id="UP000289738"/>
    </source>
</evidence>
<keyword evidence="3" id="KW-1185">Reference proteome</keyword>
<feature type="compositionally biased region" description="Basic and acidic residues" evidence="1">
    <location>
        <begin position="97"/>
        <end position="113"/>
    </location>
</feature>